<comment type="subcellular location">
    <subcellularLocation>
        <location evidence="10">Cell inner membrane</location>
    </subcellularLocation>
    <subcellularLocation>
        <location evidence="2">Cell membrane</location>
        <topology evidence="2">Single-pass membrane protein</topology>
    </subcellularLocation>
</comment>
<reference evidence="12" key="1">
    <citation type="journal article" date="2019" name="Int. J. Syst. Evol. Microbiol.">
        <title>The Global Catalogue of Microorganisms (GCM) 10K type strain sequencing project: providing services to taxonomists for standard genome sequencing and annotation.</title>
        <authorList>
            <consortium name="The Broad Institute Genomics Platform"/>
            <consortium name="The Broad Institute Genome Sequencing Center for Infectious Disease"/>
            <person name="Wu L."/>
            <person name="Ma J."/>
        </authorList>
    </citation>
    <scope>NUCLEOTIDE SEQUENCE [LARGE SCALE GENOMIC DNA]</scope>
    <source>
        <strain evidence="12">CGMCC 1.12482</strain>
    </source>
</reference>
<dbReference type="PANTHER" id="PTHR35091">
    <property type="entry name" value="FLAGELLAR PROTEIN FLIL"/>
    <property type="match status" value="1"/>
</dbReference>
<dbReference type="RefSeq" id="WP_150278450.1">
    <property type="nucleotide sequence ID" value="NZ_BMFF01000003.1"/>
</dbReference>
<evidence type="ECO:0000256" key="5">
    <source>
        <dbReference type="ARBA" id="ARBA00022500"/>
    </source>
</evidence>
<keyword evidence="11" id="KW-0282">Flagellum</keyword>
<name>A0ABQ1PL27_9GAMM</name>
<comment type="caution">
    <text evidence="11">The sequence shown here is derived from an EMBL/GenBank/DDBJ whole genome shotgun (WGS) entry which is preliminary data.</text>
</comment>
<sequence length="171" mass="18656">MAKQEKVKPAAAEGEEAPVKSKKKLLILVGAVFLAVLLSAGGAAFFLMGGEEEPEEVAADTAPVQQTALYQPMDPAFVVNFTHEGRRRYMQVNVVLMGRDPELMAALAQHMPLIRNELVLQFSSEEFTSLFTPEGKEALRESATLAVKSTLEKELGNPVIEALLFTNIVLQ</sequence>
<evidence type="ECO:0000313" key="11">
    <source>
        <dbReference type="EMBL" id="GGC99070.1"/>
    </source>
</evidence>
<comment type="function">
    <text evidence="1 10">Controls the rotational direction of flagella during chemotaxis.</text>
</comment>
<comment type="similarity">
    <text evidence="3 10">Belongs to the FliL family.</text>
</comment>
<evidence type="ECO:0000256" key="8">
    <source>
        <dbReference type="ARBA" id="ARBA00022989"/>
    </source>
</evidence>
<proteinExistence type="inferred from homology"/>
<evidence type="ECO:0000256" key="9">
    <source>
        <dbReference type="ARBA" id="ARBA00023136"/>
    </source>
</evidence>
<keyword evidence="7 10" id="KW-0283">Flagellar rotation</keyword>
<evidence type="ECO:0000256" key="1">
    <source>
        <dbReference type="ARBA" id="ARBA00002254"/>
    </source>
</evidence>
<dbReference type="InterPro" id="IPR005503">
    <property type="entry name" value="FliL"/>
</dbReference>
<keyword evidence="6 10" id="KW-0812">Transmembrane</keyword>
<evidence type="ECO:0000256" key="10">
    <source>
        <dbReference type="RuleBase" id="RU364125"/>
    </source>
</evidence>
<evidence type="ECO:0000256" key="2">
    <source>
        <dbReference type="ARBA" id="ARBA00004162"/>
    </source>
</evidence>
<feature type="transmembrane region" description="Helical" evidence="10">
    <location>
        <begin position="25"/>
        <end position="48"/>
    </location>
</feature>
<keyword evidence="5 10" id="KW-0145">Chemotaxis</keyword>
<accession>A0ABQ1PL27</accession>
<dbReference type="PANTHER" id="PTHR35091:SF2">
    <property type="entry name" value="FLAGELLAR PROTEIN FLIL"/>
    <property type="match status" value="1"/>
</dbReference>
<evidence type="ECO:0000256" key="3">
    <source>
        <dbReference type="ARBA" id="ARBA00008281"/>
    </source>
</evidence>
<evidence type="ECO:0000313" key="12">
    <source>
        <dbReference type="Proteomes" id="UP000638188"/>
    </source>
</evidence>
<dbReference type="Pfam" id="PF03748">
    <property type="entry name" value="FliL"/>
    <property type="match status" value="1"/>
</dbReference>
<organism evidence="11 12">
    <name type="scientific">Halopseudomonas salina</name>
    <dbReference type="NCBI Taxonomy" id="1323744"/>
    <lineage>
        <taxon>Bacteria</taxon>
        <taxon>Pseudomonadati</taxon>
        <taxon>Pseudomonadota</taxon>
        <taxon>Gammaproteobacteria</taxon>
        <taxon>Pseudomonadales</taxon>
        <taxon>Pseudomonadaceae</taxon>
        <taxon>Halopseudomonas</taxon>
    </lineage>
</organism>
<keyword evidence="8 10" id="KW-1133">Transmembrane helix</keyword>
<keyword evidence="10" id="KW-0997">Cell inner membrane</keyword>
<keyword evidence="4" id="KW-1003">Cell membrane</keyword>
<keyword evidence="12" id="KW-1185">Reference proteome</keyword>
<keyword evidence="11" id="KW-0969">Cilium</keyword>
<protein>
    <recommendedName>
        <fullName evidence="10">Flagellar protein FliL</fullName>
    </recommendedName>
</protein>
<evidence type="ECO:0000256" key="7">
    <source>
        <dbReference type="ARBA" id="ARBA00022779"/>
    </source>
</evidence>
<evidence type="ECO:0000256" key="4">
    <source>
        <dbReference type="ARBA" id="ARBA00022475"/>
    </source>
</evidence>
<dbReference type="Proteomes" id="UP000638188">
    <property type="component" value="Unassembled WGS sequence"/>
</dbReference>
<gene>
    <name evidence="11" type="ORF">GCM10007418_17920</name>
</gene>
<keyword evidence="11" id="KW-0966">Cell projection</keyword>
<dbReference type="EMBL" id="BMFF01000003">
    <property type="protein sequence ID" value="GGC99070.1"/>
    <property type="molecule type" value="Genomic_DNA"/>
</dbReference>
<keyword evidence="9 10" id="KW-0472">Membrane</keyword>
<evidence type="ECO:0000256" key="6">
    <source>
        <dbReference type="ARBA" id="ARBA00022692"/>
    </source>
</evidence>